<comment type="subcellular location">
    <subcellularLocation>
        <location evidence="1">Membrane</location>
        <topology evidence="1">Multi-pass membrane protein</topology>
    </subcellularLocation>
</comment>
<accession>T1KID1</accession>
<evidence type="ECO:0000256" key="4">
    <source>
        <dbReference type="ARBA" id="ARBA00022989"/>
    </source>
</evidence>
<dbReference type="GO" id="GO:0071578">
    <property type="term" value="P:zinc ion import across plasma membrane"/>
    <property type="evidence" value="ECO:0007669"/>
    <property type="project" value="TreeGrafter"/>
</dbReference>
<dbReference type="EMBL" id="CAEY01000112">
    <property type="status" value="NOT_ANNOTATED_CDS"/>
    <property type="molecule type" value="Genomic_DNA"/>
</dbReference>
<organism evidence="7 8">
    <name type="scientific">Tetranychus urticae</name>
    <name type="common">Two-spotted spider mite</name>
    <dbReference type="NCBI Taxonomy" id="32264"/>
    <lineage>
        <taxon>Eukaryota</taxon>
        <taxon>Metazoa</taxon>
        <taxon>Ecdysozoa</taxon>
        <taxon>Arthropoda</taxon>
        <taxon>Chelicerata</taxon>
        <taxon>Arachnida</taxon>
        <taxon>Acari</taxon>
        <taxon>Acariformes</taxon>
        <taxon>Trombidiformes</taxon>
        <taxon>Prostigmata</taxon>
        <taxon>Eleutherengona</taxon>
        <taxon>Raphignathae</taxon>
        <taxon>Tetranychoidea</taxon>
        <taxon>Tetranychidae</taxon>
        <taxon>Tetranychus</taxon>
    </lineage>
</organism>
<evidence type="ECO:0000313" key="7">
    <source>
        <dbReference type="EnsemblMetazoa" id="tetur12g00930.1"/>
    </source>
</evidence>
<proteinExistence type="inferred from homology"/>
<dbReference type="InterPro" id="IPR050799">
    <property type="entry name" value="ZIP_Transporter"/>
</dbReference>
<dbReference type="InterPro" id="IPR003689">
    <property type="entry name" value="ZIP"/>
</dbReference>
<dbReference type="eggNOG" id="KOG2693">
    <property type="taxonomic scope" value="Eukaryota"/>
</dbReference>
<dbReference type="Proteomes" id="UP000015104">
    <property type="component" value="Unassembled WGS sequence"/>
</dbReference>
<dbReference type="AlphaFoldDB" id="T1KID1"/>
<evidence type="ECO:0000256" key="1">
    <source>
        <dbReference type="ARBA" id="ARBA00004141"/>
    </source>
</evidence>
<evidence type="ECO:0000256" key="5">
    <source>
        <dbReference type="ARBA" id="ARBA00023136"/>
    </source>
</evidence>
<dbReference type="PANTHER" id="PTHR12191">
    <property type="entry name" value="SOLUTE CARRIER FAMILY 39"/>
    <property type="match status" value="1"/>
</dbReference>
<evidence type="ECO:0000256" key="2">
    <source>
        <dbReference type="ARBA" id="ARBA00006939"/>
    </source>
</evidence>
<feature type="transmembrane region" description="Helical" evidence="6">
    <location>
        <begin position="521"/>
        <end position="539"/>
    </location>
</feature>
<dbReference type="PANTHER" id="PTHR12191:SF37">
    <property type="entry name" value="ZINC TRANSPORTER FOI"/>
    <property type="match status" value="1"/>
</dbReference>
<dbReference type="EnsemblMetazoa" id="tetur12g00930.1">
    <property type="protein sequence ID" value="tetur12g00930.1"/>
    <property type="gene ID" value="tetur12g00930"/>
</dbReference>
<reference evidence="8" key="1">
    <citation type="submission" date="2011-08" db="EMBL/GenBank/DDBJ databases">
        <authorList>
            <person name="Rombauts S."/>
        </authorList>
    </citation>
    <scope>NUCLEOTIDE SEQUENCE</scope>
    <source>
        <strain evidence="8">London</strain>
    </source>
</reference>
<feature type="transmembrane region" description="Helical" evidence="6">
    <location>
        <begin position="208"/>
        <end position="228"/>
    </location>
</feature>
<reference evidence="7" key="2">
    <citation type="submission" date="2015-06" db="UniProtKB">
        <authorList>
            <consortium name="EnsemblMetazoa"/>
        </authorList>
    </citation>
    <scope>IDENTIFICATION</scope>
</reference>
<feature type="transmembrane region" description="Helical" evidence="6">
    <location>
        <begin position="491"/>
        <end position="515"/>
    </location>
</feature>
<sequence length="634" mass="69833">MMAQSIKATATYDRQPLWNRSNPILDTNLDIELLAAFVLIRGHVVIGPESEMDLDTIVLDKLVNHLYKLQRRSFSPTGLLLYPAMEERDLGCDSLTSDNRPLCHAVTQECLSAADMISMMPKKIVSLHQALTRLCPLILFRQTRVLCEVVDSHAEELLSASKKPILVEPSSEKVWAFAILFVTLSIVVSMGGLILLPFLHRDHRRTILTLFEGLAVGGLAGSAILHLFPQAFGIADDDYRKYFWKTFLIFAGIYFFYIIERLLKLLVFLKVRHGPRGRRRRNSSFRDEIDPLSLLTRSGTLGVPPGLVTSARCFDSASAETEILETLFTSPTAHADSPKFQMDAKLASIRDPVTLKSIAVQDIGPSSDLAVVAAASVTAVSVTGNLAPGGSSLATDIDTILRKQAFVSDMAGRRKDQYTSTRAIIDAAAWMIVLGDASLNFIDGLSIGAAFDRNILAGISISVAVMLEEVPHRLGTFAVLIRAGMEMKQGFFWIFVSACTLYPGLVLGIFLGDAAEEESPYIFALAGGMFLYMALVDVMREMNRSMENAIRKGVKSSLQILALQNAGIALAILSLSVLALYEKDMDFEAVEIEELTQNFIMIQMCLSDKLDHQAIEEIEEFVESGSYEDSLVES</sequence>
<keyword evidence="5 6" id="KW-0472">Membrane</keyword>
<name>T1KID1_TETUR</name>
<evidence type="ECO:0000256" key="3">
    <source>
        <dbReference type="ARBA" id="ARBA00022692"/>
    </source>
</evidence>
<feature type="transmembrane region" description="Helical" evidence="6">
    <location>
        <begin position="560"/>
        <end position="581"/>
    </location>
</feature>
<dbReference type="HOGENOM" id="CLU_015114_13_3_1"/>
<keyword evidence="3 6" id="KW-0812">Transmembrane</keyword>
<protein>
    <submittedName>
        <fullName evidence="7">Uncharacterized protein</fullName>
    </submittedName>
</protein>
<keyword evidence="8" id="KW-1185">Reference proteome</keyword>
<feature type="transmembrane region" description="Helical" evidence="6">
    <location>
        <begin position="174"/>
        <end position="196"/>
    </location>
</feature>
<feature type="transmembrane region" description="Helical" evidence="6">
    <location>
        <begin position="248"/>
        <end position="271"/>
    </location>
</feature>
<comment type="similarity">
    <text evidence="2">Belongs to the ZIP transporter (TC 2.A.5) family.</text>
</comment>
<evidence type="ECO:0000256" key="6">
    <source>
        <dbReference type="SAM" id="Phobius"/>
    </source>
</evidence>
<dbReference type="GO" id="GO:0005385">
    <property type="term" value="F:zinc ion transmembrane transporter activity"/>
    <property type="evidence" value="ECO:0007669"/>
    <property type="project" value="TreeGrafter"/>
</dbReference>
<dbReference type="GO" id="GO:0030003">
    <property type="term" value="P:intracellular monoatomic cation homeostasis"/>
    <property type="evidence" value="ECO:0007669"/>
    <property type="project" value="TreeGrafter"/>
</dbReference>
<dbReference type="GO" id="GO:0140410">
    <property type="term" value="F:monoatomic cation:bicarbonate symporter activity"/>
    <property type="evidence" value="ECO:0007669"/>
    <property type="project" value="TreeGrafter"/>
</dbReference>
<keyword evidence="4 6" id="KW-1133">Transmembrane helix</keyword>
<dbReference type="Pfam" id="PF02535">
    <property type="entry name" value="Zip"/>
    <property type="match status" value="2"/>
</dbReference>
<dbReference type="GO" id="GO:0005886">
    <property type="term" value="C:plasma membrane"/>
    <property type="evidence" value="ECO:0007669"/>
    <property type="project" value="TreeGrafter"/>
</dbReference>
<evidence type="ECO:0000313" key="8">
    <source>
        <dbReference type="Proteomes" id="UP000015104"/>
    </source>
</evidence>